<accession>A0A2P9HNM0</accession>
<evidence type="ECO:0000313" key="2">
    <source>
        <dbReference type="Proteomes" id="UP000246073"/>
    </source>
</evidence>
<name>A0A2P9HNM0_9HYPH</name>
<gene>
    <name evidence="1" type="ORF">OHAE_1287</name>
</gene>
<evidence type="ECO:0000313" key="1">
    <source>
        <dbReference type="EMBL" id="SPL65420.1"/>
    </source>
</evidence>
<sequence>MSKLFKVKDPGHFGDCVVGKFKTIDEAIKCAEEVLAEYRQGSRNDGEWSTDTEEIRVVLGKTVVARAVECDVIERPDDVDEDGYSPSEDLWFNSVDRYCDYKIERVATHPSGGDRHGE</sequence>
<protein>
    <submittedName>
        <fullName evidence="1">Uncharacterized protein</fullName>
    </submittedName>
</protein>
<proteinExistence type="predicted"/>
<organism evidence="1 2">
    <name type="scientific">Ochrobactrum soli</name>
    <dbReference type="NCBI Taxonomy" id="2448455"/>
    <lineage>
        <taxon>Bacteria</taxon>
        <taxon>Pseudomonadati</taxon>
        <taxon>Pseudomonadota</taxon>
        <taxon>Alphaproteobacteria</taxon>
        <taxon>Hyphomicrobiales</taxon>
        <taxon>Brucellaceae</taxon>
        <taxon>Brucella/Ochrobactrum group</taxon>
        <taxon>Ochrobactrum</taxon>
    </lineage>
</organism>
<dbReference type="Proteomes" id="UP000246073">
    <property type="component" value="Unassembled WGS sequence"/>
</dbReference>
<dbReference type="RefSeq" id="WP_109369072.1">
    <property type="nucleotide sequence ID" value="NZ_OOFM01000005.1"/>
</dbReference>
<dbReference type="AlphaFoldDB" id="A0A2P9HNM0"/>
<reference evidence="2" key="1">
    <citation type="submission" date="2017-12" db="EMBL/GenBank/DDBJ databases">
        <authorList>
            <person name="Diaz M."/>
        </authorList>
    </citation>
    <scope>NUCLEOTIDE SEQUENCE [LARGE SCALE GENOMIC DNA]</scope>
    <source>
        <strain evidence="2">FI11154</strain>
    </source>
</reference>
<dbReference type="EMBL" id="OOFM01000005">
    <property type="protein sequence ID" value="SPL65420.1"/>
    <property type="molecule type" value="Genomic_DNA"/>
</dbReference>